<accession>A0ABS1CX63</accession>
<evidence type="ECO:0000313" key="3">
    <source>
        <dbReference type="EMBL" id="MBK1659126.1"/>
    </source>
</evidence>
<dbReference type="SUPFAM" id="SSF49313">
    <property type="entry name" value="Cadherin-like"/>
    <property type="match status" value="1"/>
</dbReference>
<dbReference type="PANTHER" id="PTHR46580:SF2">
    <property type="entry name" value="MAM DOMAIN-CONTAINING PROTEIN"/>
    <property type="match status" value="1"/>
</dbReference>
<evidence type="ECO:0000259" key="2">
    <source>
        <dbReference type="PROSITE" id="PS50268"/>
    </source>
</evidence>
<gene>
    <name evidence="3" type="ORF">CKO45_12870</name>
</gene>
<evidence type="ECO:0000256" key="1">
    <source>
        <dbReference type="ARBA" id="ARBA00022729"/>
    </source>
</evidence>
<reference evidence="3 4" key="1">
    <citation type="journal article" date="2020" name="Microorganisms">
        <title>Osmotic Adaptation and Compatible Solute Biosynthesis of Phototrophic Bacteria as Revealed from Genome Analyses.</title>
        <authorList>
            <person name="Imhoff J.F."/>
            <person name="Rahn T."/>
            <person name="Kunzel S."/>
            <person name="Keller A."/>
            <person name="Neulinger S.C."/>
        </authorList>
    </citation>
    <scope>NUCLEOTIDE SEQUENCE [LARGE SCALE GENOMIC DNA]</scope>
    <source>
        <strain evidence="3 4">DSM 15382</strain>
    </source>
</reference>
<dbReference type="InterPro" id="IPR041690">
    <property type="entry name" value="Cadherin_5"/>
</dbReference>
<evidence type="ECO:0000313" key="4">
    <source>
        <dbReference type="Proteomes" id="UP000697995"/>
    </source>
</evidence>
<feature type="domain" description="Cadherin" evidence="2">
    <location>
        <begin position="160"/>
        <end position="262"/>
    </location>
</feature>
<dbReference type="Gene3D" id="2.130.10.130">
    <property type="entry name" value="Integrin alpha, N-terminal"/>
    <property type="match status" value="4"/>
</dbReference>
<dbReference type="Pfam" id="PF17803">
    <property type="entry name" value="Cadherin_4"/>
    <property type="match status" value="1"/>
</dbReference>
<keyword evidence="1" id="KW-0732">Signal</keyword>
<dbReference type="RefSeq" id="WP_133220463.1">
    <property type="nucleotide sequence ID" value="NZ_NRSG01000084.1"/>
</dbReference>
<dbReference type="InterPro" id="IPR015919">
    <property type="entry name" value="Cadherin-like_sf"/>
</dbReference>
<dbReference type="Pfam" id="PF17892">
    <property type="entry name" value="Cadherin_5"/>
    <property type="match status" value="1"/>
</dbReference>
<dbReference type="PANTHER" id="PTHR46580">
    <property type="entry name" value="SENSOR KINASE-RELATED"/>
    <property type="match status" value="1"/>
</dbReference>
<name>A0ABS1CX63_9PROT</name>
<keyword evidence="4" id="KW-1185">Reference proteome</keyword>
<dbReference type="Gene3D" id="2.60.40.60">
    <property type="entry name" value="Cadherins"/>
    <property type="match status" value="2"/>
</dbReference>
<dbReference type="InterPro" id="IPR002126">
    <property type="entry name" value="Cadherin-like_dom"/>
</dbReference>
<dbReference type="Proteomes" id="UP000697995">
    <property type="component" value="Unassembled WGS sequence"/>
</dbReference>
<dbReference type="InterPro" id="IPR040853">
    <property type="entry name" value="RapA2_cadherin-like"/>
</dbReference>
<sequence>MAIRLGGLAGSVTVLENTVNATPQFLDDSVEVTFPGGAAPRSLTVSGLLAEDRVSLRNQGSGASQVSVVGGNVFVADAFVGTVQGGIGATLTVSFAPPPFAPPLTALALDAVVQALAYGNASDAPAAERLLTLRITDASGPAVSETIRVTVTAENDAPLVTSAGSASVAENGAGIAYQATASDPDGAPAAFAWTLGGPDAGRFTVDAAGAVRFAAPADFETPGSAAGSNAYRITLLAFDGAAFSAARPVTIAVTDLAEPPTLGGLPASLQFAEPVVKAAPRILFPGAVLTAGDGLAGGRLSIGGLLPEDRVAVPDQGNGPGQVGFDGTVLRYGGVAIGTATGGDGSALLLRFDAAATEAAAQAVLRSLTYGNGGDLPTASRSLTLLLTDAKGQASAGPWTPSFVPLAGAADPLPAGVALGSRTAPALGDIDGDGRPDLVVGSLAGALTAFRNTGQGFAAFGPGRLAGVTTGPYSVPALGDIDGDGRDDLLLGTQGGTLAAWRNTGTSFEAFAAAWLAAIPPGSFSAPALGDLDGDGRPDLVLGDANGTLTAYRNTGARFEAFAANPLGGIAATGFATAALADLDGDGRADLVFWTYPVAAEAARVEARRNTGTGFEAFATDPLAGIPVGDLGVPALGDITGDGVADLVLGDISGALSAWRGVAPLAEVTLGVTPVNRPPVVTAPAALAVAENGTAALFRATATDPDGPGPILWSLAGDDAALFAIDALGTVNFRARPDFEAPRDRDGDNAYDIHVVAADGMDSAARAVRITVTDLPEVPSLAGFGPFAAFAEEQANAAPRLLAPGIAFTQGDTLAGARLTIAGLLPEDRVTILAQGDGPGQIGVEGATLRFGGTAIGTAEGGVGAPFSVLLNGAATAAAVQALLGRLAFADASDRPTLFRTLTLDLVQADGGALGGPAAPAFAPAGAANPFRFAAVDQLAAPALGDIDGDGRTDLVLGRYDGTLVAVRNTVAGPALYAIDPVAGIDVGFYSTPSLGDIDGDGRLDLVVGSYDGPVIALRNTGTRFEAFAADPLARVTTGFVTAPALGDIDGDGRADLLLGQDDGTLAAWRNEGGVFVPFATNPVAGIDVGDLSAPSLGDIDGDGRADLIAGGIDGTLAAWRNTGTGFLPFAANPVAGFDVGTHARPALGDVTGDGRPDLLVGAYTGEVAGWRNAIPPAASITVAVTPSNDLPAGPQVQALAASPQGVPRVITPAQLLAGWTDADGDALAASGLTLLSGQGRLAANGDSGWTYTPAAGDASGAAFAFTVSDGTARVTGTATLDLLPRPPVAEDFFGDGSGDILFRGAGGEAVAWRLAGTAVADAALLGTPGPGWQVAGTGDLDGDRKADILWRGEDGRLALWRMDGLAATTVSDLGLVGRDWQVAALGDLNGDGRADIVWREAGGDVVAWLMNGATVLGGGLVGRTGPDWRVVAAADADADGRADLLLRHGPGGEVGLWRMDGLAVTGGGLIGAPGPGWEVAGSGDFNGDGRADILWRSAGGTLVEWWLDGQAVTGGGLVGTPGPDWQVAAVSDHDGDGRADLLLRAVDGTLALWLLEGTTLRGAAALGNPGTYWEVA</sequence>
<comment type="caution">
    <text evidence="3">The sequence shown here is derived from an EMBL/GenBank/DDBJ whole genome shotgun (WGS) entry which is preliminary data.</text>
</comment>
<proteinExistence type="predicted"/>
<protein>
    <recommendedName>
        <fullName evidence="2">Cadherin domain-containing protein</fullName>
    </recommendedName>
</protein>
<dbReference type="InterPro" id="IPR013517">
    <property type="entry name" value="FG-GAP"/>
</dbReference>
<dbReference type="PROSITE" id="PS50268">
    <property type="entry name" value="CADHERIN_2"/>
    <property type="match status" value="2"/>
</dbReference>
<dbReference type="InterPro" id="IPR028994">
    <property type="entry name" value="Integrin_alpha_N"/>
</dbReference>
<organism evidence="3 4">
    <name type="scientific">Paracraurococcus ruber</name>
    <dbReference type="NCBI Taxonomy" id="77675"/>
    <lineage>
        <taxon>Bacteria</taxon>
        <taxon>Pseudomonadati</taxon>
        <taxon>Pseudomonadota</taxon>
        <taxon>Alphaproteobacteria</taxon>
        <taxon>Acetobacterales</taxon>
        <taxon>Roseomonadaceae</taxon>
        <taxon>Paracraurococcus</taxon>
    </lineage>
</organism>
<dbReference type="Pfam" id="PF13517">
    <property type="entry name" value="FG-GAP_3"/>
    <property type="match status" value="6"/>
</dbReference>
<feature type="domain" description="Cadherin" evidence="2">
    <location>
        <begin position="681"/>
        <end position="781"/>
    </location>
</feature>
<dbReference type="EMBL" id="NRSG01000084">
    <property type="protein sequence ID" value="MBK1659126.1"/>
    <property type="molecule type" value="Genomic_DNA"/>
</dbReference>
<dbReference type="SUPFAM" id="SSF69318">
    <property type="entry name" value="Integrin alpha N-terminal domain"/>
    <property type="match status" value="4"/>
</dbReference>